<sequence length="367" mass="39304">MLFSAATVLSFSSIVAASPLMSRNPASSALHALSKRNPWNLDPALSTELRDAFTTGLRDAISIAAAVLDPTNGIDNRAKNNQYMLAYFGTDDDATYGNVTTIFQNLVGTNSDGTGSYIPSTVTVYDEDWVIPPPGKGPGGGGDGMTRACDLTSNGLTLTAYTATRADKGTKWGMHFCPKWTQRVTDGYSLSRITANGCDALKDTTVMDTTLMNRQNYAFGILHEFFHVREVAWDVTKKTTKDYAYGAWNVLQLALGQIKKPSGATAEPLENADTFAWYAMHLYLNANCGGKTFDKATSVDNGIGPDGDPTGDPTQYTSDDEDLQYGPGQFCEGLSPGGGGTCIDIPEGCYIIKPVDNEVPTPVCGDQ</sequence>
<organism evidence="3 4">
    <name type="scientific">Heterodermia speciosa</name>
    <dbReference type="NCBI Taxonomy" id="116794"/>
    <lineage>
        <taxon>Eukaryota</taxon>
        <taxon>Fungi</taxon>
        <taxon>Dikarya</taxon>
        <taxon>Ascomycota</taxon>
        <taxon>Pezizomycotina</taxon>
        <taxon>Lecanoromycetes</taxon>
        <taxon>OSLEUM clade</taxon>
        <taxon>Lecanoromycetidae</taxon>
        <taxon>Caliciales</taxon>
        <taxon>Physciaceae</taxon>
        <taxon>Heterodermia</taxon>
    </lineage>
</organism>
<dbReference type="OrthoDB" id="4216327at2759"/>
<comment type="caution">
    <text evidence="3">The sequence shown here is derived from an EMBL/GenBank/DDBJ whole genome shotgun (WGS) entry which is preliminary data.</text>
</comment>
<evidence type="ECO:0008006" key="5">
    <source>
        <dbReference type="Google" id="ProtNLM"/>
    </source>
</evidence>
<evidence type="ECO:0000313" key="4">
    <source>
        <dbReference type="Proteomes" id="UP000664521"/>
    </source>
</evidence>
<dbReference type="AlphaFoldDB" id="A0A8H3G810"/>
<dbReference type="InterPro" id="IPR024079">
    <property type="entry name" value="MetalloPept_cat_dom_sf"/>
</dbReference>
<dbReference type="Proteomes" id="UP000664521">
    <property type="component" value="Unassembled WGS sequence"/>
</dbReference>
<dbReference type="SUPFAM" id="SSF55486">
    <property type="entry name" value="Metalloproteases ('zincins'), catalytic domain"/>
    <property type="match status" value="1"/>
</dbReference>
<evidence type="ECO:0000313" key="3">
    <source>
        <dbReference type="EMBL" id="CAF9937530.1"/>
    </source>
</evidence>
<feature type="signal peptide" evidence="2">
    <location>
        <begin position="1"/>
        <end position="17"/>
    </location>
</feature>
<feature type="region of interest" description="Disordered" evidence="1">
    <location>
        <begin position="299"/>
        <end position="322"/>
    </location>
</feature>
<gene>
    <name evidence="3" type="ORF">HETSPECPRED_000571</name>
</gene>
<keyword evidence="2" id="KW-0732">Signal</keyword>
<dbReference type="EMBL" id="CAJPDS010000102">
    <property type="protein sequence ID" value="CAF9937530.1"/>
    <property type="molecule type" value="Genomic_DNA"/>
</dbReference>
<dbReference type="GO" id="GO:0008237">
    <property type="term" value="F:metallopeptidase activity"/>
    <property type="evidence" value="ECO:0007669"/>
    <property type="project" value="InterPro"/>
</dbReference>
<reference evidence="3" key="1">
    <citation type="submission" date="2021-03" db="EMBL/GenBank/DDBJ databases">
        <authorList>
            <person name="Tagirdzhanova G."/>
        </authorList>
    </citation>
    <scope>NUCLEOTIDE SEQUENCE</scope>
</reference>
<evidence type="ECO:0000256" key="1">
    <source>
        <dbReference type="SAM" id="MobiDB-lite"/>
    </source>
</evidence>
<name>A0A8H3G810_9LECA</name>
<keyword evidence="4" id="KW-1185">Reference proteome</keyword>
<accession>A0A8H3G810</accession>
<protein>
    <recommendedName>
        <fullName evidence="5">Lysine-specific metallo-endopeptidase domain-containing protein</fullName>
    </recommendedName>
</protein>
<feature type="chain" id="PRO_5034884689" description="Lysine-specific metallo-endopeptidase domain-containing protein" evidence="2">
    <location>
        <begin position="18"/>
        <end position="367"/>
    </location>
</feature>
<evidence type="ECO:0000256" key="2">
    <source>
        <dbReference type="SAM" id="SignalP"/>
    </source>
</evidence>
<dbReference type="Gene3D" id="3.40.390.10">
    <property type="entry name" value="Collagenase (Catalytic Domain)"/>
    <property type="match status" value="1"/>
</dbReference>
<proteinExistence type="predicted"/>